<organism evidence="2">
    <name type="scientific">freshwater metagenome</name>
    <dbReference type="NCBI Taxonomy" id="449393"/>
    <lineage>
        <taxon>unclassified sequences</taxon>
        <taxon>metagenomes</taxon>
        <taxon>ecological metagenomes</taxon>
    </lineage>
</organism>
<feature type="region of interest" description="Disordered" evidence="1">
    <location>
        <begin position="1"/>
        <end position="58"/>
    </location>
</feature>
<name>A0A6J7G278_9ZZZZ</name>
<protein>
    <submittedName>
        <fullName evidence="2">Unannotated protein</fullName>
    </submittedName>
</protein>
<evidence type="ECO:0000256" key="1">
    <source>
        <dbReference type="SAM" id="MobiDB-lite"/>
    </source>
</evidence>
<gene>
    <name evidence="2" type="ORF">UFOPK3592_00445</name>
</gene>
<sequence>MTPTVPVTAAGKRMDPPVSEPKASGASIEATAEDDPPPEPPGVRARSQGFKDGPYAEFSVEEPIANSSRLVFPRIGMR</sequence>
<accession>A0A6J7G278</accession>
<proteinExistence type="predicted"/>
<dbReference type="EMBL" id="CAFBML010000034">
    <property type="protein sequence ID" value="CAB4900674.1"/>
    <property type="molecule type" value="Genomic_DNA"/>
</dbReference>
<reference evidence="2" key="1">
    <citation type="submission" date="2020-05" db="EMBL/GenBank/DDBJ databases">
        <authorList>
            <person name="Chiriac C."/>
            <person name="Salcher M."/>
            <person name="Ghai R."/>
            <person name="Kavagutti S V."/>
        </authorList>
    </citation>
    <scope>NUCLEOTIDE SEQUENCE</scope>
</reference>
<evidence type="ECO:0000313" key="2">
    <source>
        <dbReference type="EMBL" id="CAB4900674.1"/>
    </source>
</evidence>
<dbReference type="AlphaFoldDB" id="A0A6J7G278"/>